<comment type="caution">
    <text evidence="1">The sequence shown here is derived from an EMBL/GenBank/DDBJ whole genome shotgun (WGS) entry which is preliminary data.</text>
</comment>
<dbReference type="InterPro" id="IPR038636">
    <property type="entry name" value="Wzi_sf"/>
</dbReference>
<protein>
    <submittedName>
        <fullName evidence="1">Capsule assembly Wzi family protein</fullName>
    </submittedName>
</protein>
<proteinExistence type="predicted"/>
<accession>A0ABP8KTF9</accession>
<keyword evidence="2" id="KW-1185">Reference proteome</keyword>
<name>A0ABP8KTF9_9BACT</name>
<organism evidence="1 2">
    <name type="scientific">Nibrella viscosa</name>
    <dbReference type="NCBI Taxonomy" id="1084524"/>
    <lineage>
        <taxon>Bacteria</taxon>
        <taxon>Pseudomonadati</taxon>
        <taxon>Bacteroidota</taxon>
        <taxon>Cytophagia</taxon>
        <taxon>Cytophagales</taxon>
        <taxon>Spirosomataceae</taxon>
        <taxon>Nibrella</taxon>
    </lineage>
</organism>
<reference evidence="2" key="1">
    <citation type="journal article" date="2019" name="Int. J. Syst. Evol. Microbiol.">
        <title>The Global Catalogue of Microorganisms (GCM) 10K type strain sequencing project: providing services to taxonomists for standard genome sequencing and annotation.</title>
        <authorList>
            <consortium name="The Broad Institute Genomics Platform"/>
            <consortium name="The Broad Institute Genome Sequencing Center for Infectious Disease"/>
            <person name="Wu L."/>
            <person name="Ma J."/>
        </authorList>
    </citation>
    <scope>NUCLEOTIDE SEQUENCE [LARGE SCALE GENOMIC DNA]</scope>
    <source>
        <strain evidence="2">JCM 17925</strain>
    </source>
</reference>
<dbReference type="Proteomes" id="UP001500936">
    <property type="component" value="Unassembled WGS sequence"/>
</dbReference>
<evidence type="ECO:0000313" key="1">
    <source>
        <dbReference type="EMBL" id="GAA4416101.1"/>
    </source>
</evidence>
<sequence>MPTINQARLFGTVLLNLVAYLLVAQPDTTVTVRHNLMHYAEAGGLASGSPQTPFWLRANQYGIVPLSSPAGMVRVGSTGHVTWPAGRLKPSVRYGIEAIGLQTRTAAVIIPEAFVSAGLGKFHLYAGRKREVIGLGDSTLSSGFYSWSQNARPMPKVQFGTNGFVAIPFTRGIVAVNALYAHGWFPGTDSMQQSYLHQKTLYGRIGKPGWRVKLYGGLVHNVQWGGYSRFLGKGLSRNGRLPSSLKDYPYVIIAKEPSQLETDNYSRHDRINRFGNHVGSMDIGVEISLPTWTALTYYQHPFDDKSGLALYNLPDGLYGLSLKRRQPAPAAFFSLNHLLVEYLTTLSQSGSTVDIGDSHYEGLDDYFNNFQYLDGWTSGRRALGTPFLTPRREVRQDLQALPGRAWAISNNRVQLLHAGFAGTFRSRAAVEVLVSLSRNYGLFRVPFPAVVGQFSGVARITVPVSWLSGAQLGAAIAVDQGQLLPNNLGGWLSLRKTWSRK</sequence>
<dbReference type="Gene3D" id="2.40.160.130">
    <property type="entry name" value="Capsule assembly protein Wzi"/>
    <property type="match status" value="1"/>
</dbReference>
<gene>
    <name evidence="1" type="ORF">GCM10023187_47240</name>
</gene>
<evidence type="ECO:0000313" key="2">
    <source>
        <dbReference type="Proteomes" id="UP001500936"/>
    </source>
</evidence>
<dbReference type="EMBL" id="BAABHB010000013">
    <property type="protein sequence ID" value="GAA4416101.1"/>
    <property type="molecule type" value="Genomic_DNA"/>
</dbReference>